<accession>A0A8J2L2Z2</accession>
<sequence>MAEAGGQVLKEVLLDLKHSLDTEEPQQNEEATFAPKLTPELSQVNWEVLTALEVYNLFRGLAGFFKLCTYYDGKRIDLDEIGLVFPGQADHIDDQECNRRETITENTDFSRFYSLPVTATISSSHKLWSELSIPGQLSVYKNLVVVCCADMQCIFVRRVKLRSKWMTANDFQNGYISKSKGLHMFVFHKDDSSKTDVINT</sequence>
<reference evidence="1" key="1">
    <citation type="submission" date="2021-06" db="EMBL/GenBank/DDBJ databases">
        <authorList>
            <person name="Hodson N. C."/>
            <person name="Mongue J. A."/>
            <person name="Jaron S. K."/>
        </authorList>
    </citation>
    <scope>NUCLEOTIDE SEQUENCE</scope>
</reference>
<keyword evidence="2" id="KW-1185">Reference proteome</keyword>
<organism evidence="1 2">
    <name type="scientific">Allacma fusca</name>
    <dbReference type="NCBI Taxonomy" id="39272"/>
    <lineage>
        <taxon>Eukaryota</taxon>
        <taxon>Metazoa</taxon>
        <taxon>Ecdysozoa</taxon>
        <taxon>Arthropoda</taxon>
        <taxon>Hexapoda</taxon>
        <taxon>Collembola</taxon>
        <taxon>Symphypleona</taxon>
        <taxon>Sminthuridae</taxon>
        <taxon>Allacma</taxon>
    </lineage>
</organism>
<proteinExistence type="predicted"/>
<dbReference type="PANTHER" id="PTHR11138">
    <property type="entry name" value="METHIONYL-TRNA FORMYLTRANSFERASE"/>
    <property type="match status" value="1"/>
</dbReference>
<dbReference type="AlphaFoldDB" id="A0A8J2L2Z2"/>
<gene>
    <name evidence="1" type="ORF">AFUS01_LOCUS35522</name>
</gene>
<dbReference type="PANTHER" id="PTHR11138:SF5">
    <property type="entry name" value="METHIONYL-TRNA FORMYLTRANSFERASE, MITOCHONDRIAL"/>
    <property type="match status" value="1"/>
</dbReference>
<dbReference type="EMBL" id="CAJVCH010536154">
    <property type="protein sequence ID" value="CAG7825413.1"/>
    <property type="molecule type" value="Genomic_DNA"/>
</dbReference>
<feature type="non-terminal residue" evidence="1">
    <location>
        <position position="200"/>
    </location>
</feature>
<evidence type="ECO:0000313" key="2">
    <source>
        <dbReference type="Proteomes" id="UP000708208"/>
    </source>
</evidence>
<name>A0A8J2L2Z2_9HEXA</name>
<comment type="caution">
    <text evidence="1">The sequence shown here is derived from an EMBL/GenBank/DDBJ whole genome shotgun (WGS) entry which is preliminary data.</text>
</comment>
<dbReference type="GO" id="GO:0004479">
    <property type="term" value="F:methionyl-tRNA formyltransferase activity"/>
    <property type="evidence" value="ECO:0007669"/>
    <property type="project" value="TreeGrafter"/>
</dbReference>
<dbReference type="OrthoDB" id="10268103at2759"/>
<protein>
    <submittedName>
        <fullName evidence="1">Uncharacterized protein</fullName>
    </submittedName>
</protein>
<dbReference type="GO" id="GO:0005739">
    <property type="term" value="C:mitochondrion"/>
    <property type="evidence" value="ECO:0007669"/>
    <property type="project" value="TreeGrafter"/>
</dbReference>
<evidence type="ECO:0000313" key="1">
    <source>
        <dbReference type="EMBL" id="CAG7825413.1"/>
    </source>
</evidence>
<dbReference type="Proteomes" id="UP000708208">
    <property type="component" value="Unassembled WGS sequence"/>
</dbReference>